<accession>A0A8J5RQA5</accession>
<organism evidence="1 2">
    <name type="scientific">Zizania palustris</name>
    <name type="common">Northern wild rice</name>
    <dbReference type="NCBI Taxonomy" id="103762"/>
    <lineage>
        <taxon>Eukaryota</taxon>
        <taxon>Viridiplantae</taxon>
        <taxon>Streptophyta</taxon>
        <taxon>Embryophyta</taxon>
        <taxon>Tracheophyta</taxon>
        <taxon>Spermatophyta</taxon>
        <taxon>Magnoliopsida</taxon>
        <taxon>Liliopsida</taxon>
        <taxon>Poales</taxon>
        <taxon>Poaceae</taxon>
        <taxon>BOP clade</taxon>
        <taxon>Oryzoideae</taxon>
        <taxon>Oryzeae</taxon>
        <taxon>Zizaniinae</taxon>
        <taxon>Zizania</taxon>
    </lineage>
</organism>
<dbReference type="AlphaFoldDB" id="A0A8J5RQA5"/>
<proteinExistence type="predicted"/>
<dbReference type="Proteomes" id="UP000729402">
    <property type="component" value="Unassembled WGS sequence"/>
</dbReference>
<gene>
    <name evidence="1" type="ORF">GUJ93_ZPchr0009g1001</name>
</gene>
<dbReference type="EMBL" id="JAAALK010000289">
    <property type="protein sequence ID" value="KAG8050954.1"/>
    <property type="molecule type" value="Genomic_DNA"/>
</dbReference>
<evidence type="ECO:0000313" key="1">
    <source>
        <dbReference type="EMBL" id="KAG8050954.1"/>
    </source>
</evidence>
<name>A0A8J5RQA5_ZIZPA</name>
<sequence>MDIDAPLNTKAIDDGTKIKHSEAEAEVTGSESRVMASEVEVVVSELASTGPGFEGSQAYEIDFRGIFEPSEYAEISPIEEVEGSLAKGKDPITLYVT</sequence>
<reference evidence="1" key="1">
    <citation type="journal article" date="2021" name="bioRxiv">
        <title>Whole Genome Assembly and Annotation of Northern Wild Rice, Zizania palustris L., Supports a Whole Genome Duplication in the Zizania Genus.</title>
        <authorList>
            <person name="Haas M."/>
            <person name="Kono T."/>
            <person name="Macchietto M."/>
            <person name="Millas R."/>
            <person name="McGilp L."/>
            <person name="Shao M."/>
            <person name="Duquette J."/>
            <person name="Hirsch C.N."/>
            <person name="Kimball J."/>
        </authorList>
    </citation>
    <scope>NUCLEOTIDE SEQUENCE</scope>
    <source>
        <tissue evidence="1">Fresh leaf tissue</tissue>
    </source>
</reference>
<protein>
    <submittedName>
        <fullName evidence="1">Uncharacterized protein</fullName>
    </submittedName>
</protein>
<comment type="caution">
    <text evidence="1">The sequence shown here is derived from an EMBL/GenBank/DDBJ whole genome shotgun (WGS) entry which is preliminary data.</text>
</comment>
<evidence type="ECO:0000313" key="2">
    <source>
        <dbReference type="Proteomes" id="UP000729402"/>
    </source>
</evidence>
<keyword evidence="2" id="KW-1185">Reference proteome</keyword>
<reference evidence="1" key="2">
    <citation type="submission" date="2021-02" db="EMBL/GenBank/DDBJ databases">
        <authorList>
            <person name="Kimball J.A."/>
            <person name="Haas M.W."/>
            <person name="Macchietto M."/>
            <person name="Kono T."/>
            <person name="Duquette J."/>
            <person name="Shao M."/>
        </authorList>
    </citation>
    <scope>NUCLEOTIDE SEQUENCE</scope>
    <source>
        <tissue evidence="1">Fresh leaf tissue</tissue>
    </source>
</reference>